<feature type="signal peptide" evidence="2">
    <location>
        <begin position="1"/>
        <end position="19"/>
    </location>
</feature>
<organism evidence="3 4">
    <name type="scientific">Rhodotorula taiwanensis</name>
    <dbReference type="NCBI Taxonomy" id="741276"/>
    <lineage>
        <taxon>Eukaryota</taxon>
        <taxon>Fungi</taxon>
        <taxon>Dikarya</taxon>
        <taxon>Basidiomycota</taxon>
        <taxon>Pucciniomycotina</taxon>
        <taxon>Microbotryomycetes</taxon>
        <taxon>Sporidiobolales</taxon>
        <taxon>Sporidiobolaceae</taxon>
        <taxon>Rhodotorula</taxon>
    </lineage>
</organism>
<gene>
    <name evidence="3" type="ORF">BMF94_1998</name>
</gene>
<protein>
    <submittedName>
        <fullName evidence="3">Uncharacterized protein</fullName>
    </submittedName>
</protein>
<dbReference type="Pfam" id="PF10173">
    <property type="entry name" value="Mit_KHE1"/>
    <property type="match status" value="1"/>
</dbReference>
<feature type="chain" id="PRO_5015615035" evidence="2">
    <location>
        <begin position="20"/>
        <end position="316"/>
    </location>
</feature>
<dbReference type="OrthoDB" id="5562676at2759"/>
<evidence type="ECO:0000313" key="4">
    <source>
        <dbReference type="Proteomes" id="UP000237144"/>
    </source>
</evidence>
<dbReference type="EMBL" id="PJQD01000020">
    <property type="protein sequence ID" value="POY75022.1"/>
    <property type="molecule type" value="Genomic_DNA"/>
</dbReference>
<sequence>MRATQPQWLKLLALPLTQGAGGPNAAPPPFLLHALKGSLASATSQSGQPTHRRLLNKSIDKAADLWAGLGKAKEGSMKVKIYNFGERMMDRIEYEEWALKAIDPALAPKLGGSRPQEGDAAVAKGKQPRETVELLYPPSLLQDKALLESLKSLLEHREPHHKSAMWKCLLVSPFTAPFALIPIIPNLPLFYVLWRAWSHFRAWKASQYLSSVIGSPSLKLIASPELDEIYHPSPPPPSSAPGQGPPLLLTADRVPELVKEFSLNEEEEKELIRAVGQSEQRAKQTRERDHHDEVAKGKAAQDPVVQAVRDQVDRKS</sequence>
<dbReference type="GO" id="GO:0005743">
    <property type="term" value="C:mitochondrial inner membrane"/>
    <property type="evidence" value="ECO:0007669"/>
    <property type="project" value="TreeGrafter"/>
</dbReference>
<dbReference type="InterPro" id="IPR018786">
    <property type="entry name" value="Mit_KHE1"/>
</dbReference>
<keyword evidence="4" id="KW-1185">Reference proteome</keyword>
<proteinExistence type="predicted"/>
<dbReference type="GO" id="GO:0006813">
    <property type="term" value="P:potassium ion transport"/>
    <property type="evidence" value="ECO:0007669"/>
    <property type="project" value="TreeGrafter"/>
</dbReference>
<evidence type="ECO:0000313" key="3">
    <source>
        <dbReference type="EMBL" id="POY75022.1"/>
    </source>
</evidence>
<feature type="compositionally biased region" description="Low complexity" evidence="1">
    <location>
        <begin position="240"/>
        <end position="249"/>
    </location>
</feature>
<keyword evidence="2" id="KW-0732">Signal</keyword>
<accession>A0A2S5BE21</accession>
<dbReference type="GO" id="GO:1902600">
    <property type="term" value="P:proton transmembrane transport"/>
    <property type="evidence" value="ECO:0007669"/>
    <property type="project" value="TreeGrafter"/>
</dbReference>
<name>A0A2S5BE21_9BASI</name>
<dbReference type="PANTHER" id="PTHR28062:SF1">
    <property type="entry name" value="TRANSMEMBRANE PROTEIN"/>
    <property type="match status" value="1"/>
</dbReference>
<feature type="compositionally biased region" description="Basic and acidic residues" evidence="1">
    <location>
        <begin position="280"/>
        <end position="296"/>
    </location>
</feature>
<comment type="caution">
    <text evidence="3">The sequence shown here is derived from an EMBL/GenBank/DDBJ whole genome shotgun (WGS) entry which is preliminary data.</text>
</comment>
<dbReference type="Proteomes" id="UP000237144">
    <property type="component" value="Unassembled WGS sequence"/>
</dbReference>
<feature type="region of interest" description="Disordered" evidence="1">
    <location>
        <begin position="269"/>
        <end position="316"/>
    </location>
</feature>
<reference evidence="3 4" key="1">
    <citation type="journal article" date="2018" name="Front. Microbiol.">
        <title>Prospects for Fungal Bioremediation of Acidic Radioactive Waste Sites: Characterization and Genome Sequence of Rhodotorula taiwanensis MD1149.</title>
        <authorList>
            <person name="Tkavc R."/>
            <person name="Matrosova V.Y."/>
            <person name="Grichenko O.E."/>
            <person name="Gostincar C."/>
            <person name="Volpe R.P."/>
            <person name="Klimenkova P."/>
            <person name="Gaidamakova E.K."/>
            <person name="Zhou C.E."/>
            <person name="Stewart B.J."/>
            <person name="Lyman M.G."/>
            <person name="Malfatti S.A."/>
            <person name="Rubinfeld B."/>
            <person name="Courtot M."/>
            <person name="Singh J."/>
            <person name="Dalgard C.L."/>
            <person name="Hamilton T."/>
            <person name="Frey K.G."/>
            <person name="Gunde-Cimerman N."/>
            <person name="Dugan L."/>
            <person name="Daly M.J."/>
        </authorList>
    </citation>
    <scope>NUCLEOTIDE SEQUENCE [LARGE SCALE GENOMIC DNA]</scope>
    <source>
        <strain evidence="3 4">MD1149</strain>
    </source>
</reference>
<feature type="region of interest" description="Disordered" evidence="1">
    <location>
        <begin position="229"/>
        <end position="249"/>
    </location>
</feature>
<evidence type="ECO:0000256" key="2">
    <source>
        <dbReference type="SAM" id="SignalP"/>
    </source>
</evidence>
<dbReference type="PANTHER" id="PTHR28062">
    <property type="entry name" value="K+-H+ EXCHANGE-LIKE PROTEIN"/>
    <property type="match status" value="1"/>
</dbReference>
<evidence type="ECO:0000256" key="1">
    <source>
        <dbReference type="SAM" id="MobiDB-lite"/>
    </source>
</evidence>
<dbReference type="AlphaFoldDB" id="A0A2S5BE21"/>